<keyword evidence="16" id="KW-0493">Microtubule</keyword>
<evidence type="ECO:0000256" key="13">
    <source>
        <dbReference type="ARBA" id="ARBA00022588"/>
    </source>
</evidence>
<protein>
    <recommendedName>
        <fullName evidence="9">Ubiquitin carboxyl-terminal hydrolase CYLD</fullName>
        <ecNumber evidence="8">3.4.19.12</ecNumber>
    </recommendedName>
    <alternativeName>
        <fullName evidence="26">Deubiquitinating enzyme CYLD</fullName>
    </alternativeName>
    <alternativeName>
        <fullName evidence="27">Ubiquitin thioesterase CYLD</fullName>
    </alternativeName>
    <alternativeName>
        <fullName evidence="28">Ubiquitin-specific-processing protease CYLD</fullName>
    </alternativeName>
</protein>
<keyword evidence="12" id="KW-0597">Phosphoprotein</keyword>
<dbReference type="GO" id="GO:0045087">
    <property type="term" value="P:innate immune response"/>
    <property type="evidence" value="ECO:0007669"/>
    <property type="project" value="UniProtKB-KW"/>
</dbReference>
<dbReference type="GO" id="GO:0005886">
    <property type="term" value="C:plasma membrane"/>
    <property type="evidence" value="ECO:0007669"/>
    <property type="project" value="UniProtKB-SubCell"/>
</dbReference>
<evidence type="ECO:0000256" key="14">
    <source>
        <dbReference type="ARBA" id="ARBA00022670"/>
    </source>
</evidence>
<reference evidence="32" key="2">
    <citation type="submission" date="2025-08" db="UniProtKB">
        <authorList>
            <consortium name="Ensembl"/>
        </authorList>
    </citation>
    <scope>IDENTIFICATION</scope>
</reference>
<dbReference type="PROSITE" id="PS50235">
    <property type="entry name" value="USP_3"/>
    <property type="match status" value="1"/>
</dbReference>
<evidence type="ECO:0000256" key="21">
    <source>
        <dbReference type="ARBA" id="ARBA00022833"/>
    </source>
</evidence>
<feature type="domain" description="CAP-Gly" evidence="31">
    <location>
        <begin position="309"/>
        <end position="351"/>
    </location>
</feature>
<dbReference type="EC" id="3.4.19.12" evidence="8"/>
<dbReference type="Gene3D" id="2.30.30.190">
    <property type="entry name" value="CAP Gly-rich-like domain"/>
    <property type="match status" value="2"/>
</dbReference>
<dbReference type="SUPFAM" id="SSF74924">
    <property type="entry name" value="Cap-Gly domain"/>
    <property type="match status" value="2"/>
</dbReference>
<feature type="domain" description="USP" evidence="30">
    <location>
        <begin position="397"/>
        <end position="714"/>
    </location>
</feature>
<dbReference type="Pfam" id="PF00443">
    <property type="entry name" value="UCH"/>
    <property type="match status" value="1"/>
</dbReference>
<evidence type="ECO:0000256" key="28">
    <source>
        <dbReference type="ARBA" id="ARBA00032487"/>
    </source>
</evidence>
<dbReference type="PROSITE" id="PS00972">
    <property type="entry name" value="USP_1"/>
    <property type="match status" value="1"/>
</dbReference>
<dbReference type="Proteomes" id="UP001501920">
    <property type="component" value="Chromosome 26"/>
</dbReference>
<dbReference type="PROSITE" id="PS50245">
    <property type="entry name" value="CAP_GLY_2"/>
    <property type="match status" value="2"/>
</dbReference>
<dbReference type="GO" id="GO:0004843">
    <property type="term" value="F:cysteine-type deubiquitinase activity"/>
    <property type="evidence" value="ECO:0007669"/>
    <property type="project" value="UniProtKB-EC"/>
</dbReference>
<dbReference type="InterPro" id="IPR000938">
    <property type="entry name" value="CAP-Gly_domain"/>
</dbReference>
<dbReference type="InterPro" id="IPR001394">
    <property type="entry name" value="Peptidase_C19_UCH"/>
</dbReference>
<dbReference type="GO" id="GO:0016055">
    <property type="term" value="P:Wnt signaling pathway"/>
    <property type="evidence" value="ECO:0007669"/>
    <property type="project" value="UniProtKB-KW"/>
</dbReference>
<evidence type="ECO:0000259" key="31">
    <source>
        <dbReference type="PROSITE" id="PS50245"/>
    </source>
</evidence>
<evidence type="ECO:0000256" key="10">
    <source>
        <dbReference type="ARBA" id="ARBA00022475"/>
    </source>
</evidence>
<evidence type="ECO:0000256" key="6">
    <source>
        <dbReference type="ARBA" id="ARBA00004556"/>
    </source>
</evidence>
<keyword evidence="23" id="KW-0391">Immunity</keyword>
<sequence length="752" mass="84171">MAPKSKNLYFITTATTALHGVRAGQICYINEDLYSLRKDPKSDTLPVIVLGSVFDRNLPLEVLEPLTKQEAEYLLALETPKERLEEFIQSKNLKQAEDLLQGCEVRVEQNGEWLKGVVRYIGRLKEPVIDPIAGVYFGVELQGEDTGKGENDGTYQFKTFFTCQKNCGIFAPFNRINPMHTKPSCFCHATLSGLPETPIEKFSVGDRVVYFIGSEHRHGMVVKLDEEKGTVLISTERDENGRDGGETVVSVKYVYKEDDLNKDETERKDTSESPEIAMALGINADISKNSMVEVNLGKGPAYGTVRWIGCLPGKPELMAGLELEEDCGVNDGTFKNHRFFTCPPKRGLFVKLTSCQPDARFLGGHFSHDGVGASAVQDSVPPVGSEDVLKVLTGRMKGIQGHCNSCYMDSALFSLFSCSSVLDSLLFKVTKQNEEPIQKTLRRDIVCPLRSEGFVANRSVMKLRQQLQDRGHSPSYTTDEKDPEEFLTLIMQDILSLEPPLKLQTFGGKVESSYFYQIFVDYNNSLVLPTVQQLLEHSFYNSGLRLAEVPSCLILTMPRSGKKFKMFSKIIPSLELDITALLSNGPQQCVVCGQLAHVECTECFGDPVFSSTGFKLFCDTCSAQVHLHPCRQFHKPTTLGLPEGFLSAHIPREKLELFAVLCIETSHYVSFVKHGPKTADWIFFDSMADRMGDQDGYNVPQVKECPEVVRYLTMPLAELAAQVPREMEGVAKRLFCDGYMYMYRSPNMALYR</sequence>
<dbReference type="InterPro" id="IPR036859">
    <property type="entry name" value="CAP-Gly_dom_sf"/>
</dbReference>
<evidence type="ECO:0000256" key="1">
    <source>
        <dbReference type="ARBA" id="ARBA00000707"/>
    </source>
</evidence>
<evidence type="ECO:0000256" key="5">
    <source>
        <dbReference type="ARBA" id="ARBA00004413"/>
    </source>
</evidence>
<keyword evidence="33" id="KW-1185">Reference proteome</keyword>
<dbReference type="Gene3D" id="3.90.70.10">
    <property type="entry name" value="Cysteine proteinases"/>
    <property type="match status" value="1"/>
</dbReference>
<keyword evidence="10" id="KW-1003">Cell membrane</keyword>
<keyword evidence="14" id="KW-0645">Protease</keyword>
<dbReference type="GeneID" id="108441862"/>
<accession>A0AAR2L237</accession>
<evidence type="ECO:0000313" key="32">
    <source>
        <dbReference type="Ensembl" id="ENSPNAP00000070590.1"/>
    </source>
</evidence>
<dbReference type="GO" id="GO:0005813">
    <property type="term" value="C:centrosome"/>
    <property type="evidence" value="ECO:0007669"/>
    <property type="project" value="UniProtKB-SubCell"/>
</dbReference>
<evidence type="ECO:0000256" key="7">
    <source>
        <dbReference type="ARBA" id="ARBA00009085"/>
    </source>
</evidence>
<comment type="subunit">
    <text evidence="29">Interacts (via CAP-Gly domain) with IKBKG/NEMO (via proline-rich C-terminal region). Interacts with TRAF2 and TRIP. Interacts with PLK1, DVL1, DVL3, MAVS, TBK1, IKKE and RIGI. Interacts (via CAP-Gly domain) with microtubules. Interacts with HDAC6 and BCL3. Interacts with MAP3K7. Identified in a complex with TRAF6 and SQSTM1. Interacts with OPTN and SQSTM1. Interacts with CEP350. Interacts with RNF31; the interaction is indirect and is mediated via SPATA2. Interacts with SPATA2 (via the PUB domain); the interaction is direct and recruits CYLD to the LUBAC complex, thereby regulating TNF-alpha-induced necroptosis.</text>
</comment>
<proteinExistence type="inferred from homology"/>
<keyword evidence="22" id="KW-0832">Ubl conjugation</keyword>
<keyword evidence="25" id="KW-0966">Cell projection</keyword>
<dbReference type="GO" id="GO:0005819">
    <property type="term" value="C:spindle"/>
    <property type="evidence" value="ECO:0007669"/>
    <property type="project" value="UniProtKB-SubCell"/>
</dbReference>
<reference evidence="32 33" key="1">
    <citation type="submission" date="2020-10" db="EMBL/GenBank/DDBJ databases">
        <title>Pygocentrus nattereri (red-bellied piranha) genome, fPygNat1, primary haplotype.</title>
        <authorList>
            <person name="Myers G."/>
            <person name="Meyer A."/>
            <person name="Karagic N."/>
            <person name="Pippel M."/>
            <person name="Winkler S."/>
            <person name="Tracey A."/>
            <person name="Wood J."/>
            <person name="Formenti G."/>
            <person name="Howe K."/>
            <person name="Fedrigo O."/>
            <person name="Jarvis E.D."/>
        </authorList>
    </citation>
    <scope>NUCLEOTIDE SEQUENCE [LARGE SCALE GENOMIC DNA]</scope>
</reference>
<organism evidence="32 33">
    <name type="scientific">Pygocentrus nattereri</name>
    <name type="common">Red-bellied piranha</name>
    <dbReference type="NCBI Taxonomy" id="42514"/>
    <lineage>
        <taxon>Eukaryota</taxon>
        <taxon>Metazoa</taxon>
        <taxon>Chordata</taxon>
        <taxon>Craniata</taxon>
        <taxon>Vertebrata</taxon>
        <taxon>Euteleostomi</taxon>
        <taxon>Actinopterygii</taxon>
        <taxon>Neopterygii</taxon>
        <taxon>Teleostei</taxon>
        <taxon>Ostariophysi</taxon>
        <taxon>Characiformes</taxon>
        <taxon>Characoidei</taxon>
        <taxon>Pygocentrus</taxon>
    </lineage>
</organism>
<dbReference type="InterPro" id="IPR018200">
    <property type="entry name" value="USP_CS"/>
</dbReference>
<dbReference type="GO" id="GO:0046872">
    <property type="term" value="F:metal ion binding"/>
    <property type="evidence" value="ECO:0007669"/>
    <property type="project" value="UniProtKB-KW"/>
</dbReference>
<evidence type="ECO:0000256" key="23">
    <source>
        <dbReference type="ARBA" id="ARBA00022859"/>
    </source>
</evidence>
<keyword evidence="13" id="KW-0399">Innate immunity</keyword>
<evidence type="ECO:0000256" key="12">
    <source>
        <dbReference type="ARBA" id="ARBA00022553"/>
    </source>
</evidence>
<dbReference type="GO" id="GO:0006508">
    <property type="term" value="P:proteolysis"/>
    <property type="evidence" value="ECO:0007669"/>
    <property type="project" value="UniProtKB-KW"/>
</dbReference>
<evidence type="ECO:0000256" key="4">
    <source>
        <dbReference type="ARBA" id="ARBA00004300"/>
    </source>
</evidence>
<dbReference type="RefSeq" id="XP_017577107.1">
    <property type="nucleotide sequence ID" value="XM_017721618.2"/>
</dbReference>
<evidence type="ECO:0000256" key="3">
    <source>
        <dbReference type="ARBA" id="ARBA00004186"/>
    </source>
</evidence>
<dbReference type="CTD" id="561108"/>
<comment type="similarity">
    <text evidence="7">Belongs to the peptidase C19 family.</text>
</comment>
<dbReference type="PANTHER" id="PTHR11830">
    <property type="entry name" value="40S RIBOSOMAL PROTEIN S3A"/>
    <property type="match status" value="1"/>
</dbReference>
<dbReference type="GO" id="GO:0016579">
    <property type="term" value="P:protein deubiquitination"/>
    <property type="evidence" value="ECO:0007669"/>
    <property type="project" value="InterPro"/>
</dbReference>
<name>A0AAR2L237_PYGNA</name>
<keyword evidence="18" id="KW-0833">Ubl conjugation pathway</keyword>
<dbReference type="AlphaFoldDB" id="A0AAR2L237"/>
<evidence type="ECO:0000256" key="9">
    <source>
        <dbReference type="ARBA" id="ARBA00018699"/>
    </source>
</evidence>
<evidence type="ECO:0000259" key="30">
    <source>
        <dbReference type="PROSITE" id="PS50235"/>
    </source>
</evidence>
<evidence type="ECO:0000256" key="15">
    <source>
        <dbReference type="ARBA" id="ARBA00022687"/>
    </source>
</evidence>
<keyword evidence="15" id="KW-0879">Wnt signaling pathway</keyword>
<dbReference type="GO" id="GO:0005874">
    <property type="term" value="C:microtubule"/>
    <property type="evidence" value="ECO:0007669"/>
    <property type="project" value="UniProtKB-KW"/>
</dbReference>
<evidence type="ECO:0000256" key="22">
    <source>
        <dbReference type="ARBA" id="ARBA00022843"/>
    </source>
</evidence>
<dbReference type="GO" id="GO:0048471">
    <property type="term" value="C:perinuclear region of cytoplasm"/>
    <property type="evidence" value="ECO:0007669"/>
    <property type="project" value="UniProtKB-SubCell"/>
</dbReference>
<dbReference type="FunFam" id="3.90.70.10:FF:000009">
    <property type="entry name" value="Putative ubiquitin carboxyl-terminal hydrolase CYLD"/>
    <property type="match status" value="1"/>
</dbReference>
<evidence type="ECO:0000256" key="29">
    <source>
        <dbReference type="ARBA" id="ARBA00046580"/>
    </source>
</evidence>
<evidence type="ECO:0000256" key="8">
    <source>
        <dbReference type="ARBA" id="ARBA00012759"/>
    </source>
</evidence>
<evidence type="ECO:0000256" key="17">
    <source>
        <dbReference type="ARBA" id="ARBA00022723"/>
    </source>
</evidence>
<dbReference type="SUPFAM" id="SSF54001">
    <property type="entry name" value="Cysteine proteinases"/>
    <property type="match status" value="1"/>
</dbReference>
<evidence type="ECO:0000256" key="25">
    <source>
        <dbReference type="ARBA" id="ARBA00023273"/>
    </source>
</evidence>
<dbReference type="SMART" id="SM01052">
    <property type="entry name" value="CAP_GLY"/>
    <property type="match status" value="2"/>
</dbReference>
<evidence type="ECO:0000256" key="2">
    <source>
        <dbReference type="ARBA" id="ARBA00004120"/>
    </source>
</evidence>
<dbReference type="FunFam" id="2.30.30.190:FF:000021">
    <property type="entry name" value="Cylindromatosis (turban tumor syndrome), like"/>
    <property type="match status" value="1"/>
</dbReference>
<feature type="domain" description="CAP-Gly" evidence="31">
    <location>
        <begin position="127"/>
        <end position="172"/>
    </location>
</feature>
<evidence type="ECO:0000256" key="24">
    <source>
        <dbReference type="ARBA" id="ARBA00023136"/>
    </source>
</evidence>
<evidence type="ECO:0000256" key="16">
    <source>
        <dbReference type="ARBA" id="ARBA00022701"/>
    </source>
</evidence>
<evidence type="ECO:0000256" key="27">
    <source>
        <dbReference type="ARBA" id="ARBA00031094"/>
    </source>
</evidence>
<evidence type="ECO:0000256" key="11">
    <source>
        <dbReference type="ARBA" id="ARBA00022490"/>
    </source>
</evidence>
<keyword evidence="20" id="KW-0788">Thiol protease</keyword>
<evidence type="ECO:0000313" key="33">
    <source>
        <dbReference type="Proteomes" id="UP001501920"/>
    </source>
</evidence>
<dbReference type="Pfam" id="PF01302">
    <property type="entry name" value="CAP_GLY"/>
    <property type="match status" value="2"/>
</dbReference>
<keyword evidence="19" id="KW-0378">Hydrolase</keyword>
<evidence type="ECO:0000256" key="19">
    <source>
        <dbReference type="ARBA" id="ARBA00022801"/>
    </source>
</evidence>
<evidence type="ECO:0000256" key="18">
    <source>
        <dbReference type="ARBA" id="ARBA00022786"/>
    </source>
</evidence>
<evidence type="ECO:0000256" key="26">
    <source>
        <dbReference type="ARBA" id="ARBA00030882"/>
    </source>
</evidence>
<reference evidence="32" key="3">
    <citation type="submission" date="2025-09" db="UniProtKB">
        <authorList>
            <consortium name="Ensembl"/>
        </authorList>
    </citation>
    <scope>IDENTIFICATION</scope>
</reference>
<comment type="catalytic activity">
    <reaction evidence="1">
        <text>Thiol-dependent hydrolysis of ester, thioester, amide, peptide and isopeptide bonds formed by the C-terminal Gly of ubiquitin (a 76-residue protein attached to proteins as an intracellular targeting signal).</text>
        <dbReference type="EC" id="3.4.19.12"/>
    </reaction>
</comment>
<dbReference type="InterPro" id="IPR028889">
    <property type="entry name" value="USP"/>
</dbReference>
<dbReference type="GeneTree" id="ENSGT00940000164912"/>
<evidence type="ECO:0000256" key="20">
    <source>
        <dbReference type="ARBA" id="ARBA00022807"/>
    </source>
</evidence>
<comment type="subcellular location">
    <subcellularLocation>
        <location evidence="5">Cell membrane</location>
        <topology evidence="5">Peripheral membrane protein</topology>
        <orientation evidence="5">Cytoplasmic side</orientation>
    </subcellularLocation>
    <subcellularLocation>
        <location evidence="2">Cytoplasm</location>
        <location evidence="2">Cytoskeleton</location>
        <location evidence="2">Cilium basal body</location>
    </subcellularLocation>
    <subcellularLocation>
        <location evidence="4">Cytoplasm</location>
        <location evidence="4">Cytoskeleton</location>
        <location evidence="4">Microtubule organizing center</location>
        <location evidence="4">Centrosome</location>
    </subcellularLocation>
    <subcellularLocation>
        <location evidence="3">Cytoplasm</location>
        <location evidence="3">Cytoskeleton</location>
        <location evidence="3">Spindle</location>
    </subcellularLocation>
    <subcellularLocation>
        <location evidence="6">Cytoplasm</location>
        <location evidence="6">Perinuclear region</location>
    </subcellularLocation>
</comment>
<keyword evidence="21" id="KW-0862">Zinc</keyword>
<keyword evidence="24" id="KW-0472">Membrane</keyword>
<keyword evidence="17" id="KW-0479">Metal-binding</keyword>
<dbReference type="InterPro" id="IPR038765">
    <property type="entry name" value="Papain-like_cys_pep_sf"/>
</dbReference>
<keyword evidence="11" id="KW-0963">Cytoplasm</keyword>
<dbReference type="Ensembl" id="ENSPNAT00000065790.1">
    <property type="protein sequence ID" value="ENSPNAP00000070590.1"/>
    <property type="gene ID" value="ENSPNAG00000005129.2"/>
</dbReference>